<protein>
    <submittedName>
        <fullName evidence="8">Efflux RND transporter periplasmic adaptor subunit</fullName>
    </submittedName>
</protein>
<feature type="domain" description="Multidrug resistance protein MdtA-like barrel-sandwich hybrid" evidence="5">
    <location>
        <begin position="61"/>
        <end position="199"/>
    </location>
</feature>
<keyword evidence="2" id="KW-0175">Coiled coil</keyword>
<keyword evidence="9" id="KW-1185">Reference proteome</keyword>
<feature type="domain" description="Multidrug resistance protein MdtA-like alpha-helical hairpin" evidence="4">
    <location>
        <begin position="102"/>
        <end position="171"/>
    </location>
</feature>
<dbReference type="InterPro" id="IPR058625">
    <property type="entry name" value="MdtA-like_BSH"/>
</dbReference>
<dbReference type="InterPro" id="IPR058626">
    <property type="entry name" value="MdtA-like_b-barrel"/>
</dbReference>
<proteinExistence type="inferred from homology"/>
<dbReference type="Gene3D" id="2.40.420.20">
    <property type="match status" value="1"/>
</dbReference>
<dbReference type="GO" id="GO:0046677">
    <property type="term" value="P:response to antibiotic"/>
    <property type="evidence" value="ECO:0007669"/>
    <property type="project" value="TreeGrafter"/>
</dbReference>
<evidence type="ECO:0000256" key="1">
    <source>
        <dbReference type="ARBA" id="ARBA00009477"/>
    </source>
</evidence>
<feature type="domain" description="YknX-like C-terminal permuted SH3-like" evidence="7">
    <location>
        <begin position="297"/>
        <end position="364"/>
    </location>
</feature>
<dbReference type="NCBIfam" id="TIGR01730">
    <property type="entry name" value="RND_mfp"/>
    <property type="match status" value="1"/>
</dbReference>
<dbReference type="Gene3D" id="2.40.50.100">
    <property type="match status" value="1"/>
</dbReference>
<evidence type="ECO:0000313" key="8">
    <source>
        <dbReference type="EMBL" id="TXK26568.1"/>
    </source>
</evidence>
<feature type="domain" description="Multidrug resistance protein MdtA-like beta-barrel" evidence="6">
    <location>
        <begin position="207"/>
        <end position="288"/>
    </location>
</feature>
<dbReference type="PANTHER" id="PTHR30158">
    <property type="entry name" value="ACRA/E-RELATED COMPONENT OF DRUG EFFLUX TRANSPORTER"/>
    <property type="match status" value="1"/>
</dbReference>
<keyword evidence="3" id="KW-0732">Signal</keyword>
<name>A0A5C8IZS1_9BACT</name>
<dbReference type="AlphaFoldDB" id="A0A5C8IZS1"/>
<dbReference type="RefSeq" id="WP_147923862.1">
    <property type="nucleotide sequence ID" value="NZ_VRTY01000126.1"/>
</dbReference>
<evidence type="ECO:0000256" key="3">
    <source>
        <dbReference type="SAM" id="SignalP"/>
    </source>
</evidence>
<gene>
    <name evidence="8" type="ORF">FVR03_21630</name>
</gene>
<dbReference type="Pfam" id="PF25876">
    <property type="entry name" value="HH_MFP_RND"/>
    <property type="match status" value="1"/>
</dbReference>
<evidence type="ECO:0000259" key="6">
    <source>
        <dbReference type="Pfam" id="PF25944"/>
    </source>
</evidence>
<dbReference type="Proteomes" id="UP000321926">
    <property type="component" value="Unassembled WGS sequence"/>
</dbReference>
<organism evidence="8 9">
    <name type="scientific">Pontibacter qinzhouensis</name>
    <dbReference type="NCBI Taxonomy" id="2603253"/>
    <lineage>
        <taxon>Bacteria</taxon>
        <taxon>Pseudomonadati</taxon>
        <taxon>Bacteroidota</taxon>
        <taxon>Cytophagia</taxon>
        <taxon>Cytophagales</taxon>
        <taxon>Hymenobacteraceae</taxon>
        <taxon>Pontibacter</taxon>
    </lineage>
</organism>
<evidence type="ECO:0000259" key="4">
    <source>
        <dbReference type="Pfam" id="PF25876"/>
    </source>
</evidence>
<accession>A0A5C8IZS1</accession>
<comment type="similarity">
    <text evidence="1">Belongs to the membrane fusion protein (MFP) (TC 8.A.1) family.</text>
</comment>
<evidence type="ECO:0000256" key="2">
    <source>
        <dbReference type="SAM" id="Coils"/>
    </source>
</evidence>
<dbReference type="Gene3D" id="1.10.287.470">
    <property type="entry name" value="Helix hairpin bin"/>
    <property type="match status" value="1"/>
</dbReference>
<reference evidence="8 9" key="1">
    <citation type="submission" date="2019-08" db="EMBL/GenBank/DDBJ databases">
        <authorList>
            <person name="Shi S."/>
        </authorList>
    </citation>
    <scope>NUCLEOTIDE SEQUENCE [LARGE SCALE GENOMIC DNA]</scope>
    <source>
        <strain evidence="8 9">GY10130</strain>
    </source>
</reference>
<dbReference type="GO" id="GO:0005886">
    <property type="term" value="C:plasma membrane"/>
    <property type="evidence" value="ECO:0007669"/>
    <property type="project" value="TreeGrafter"/>
</dbReference>
<dbReference type="Gene3D" id="2.40.30.170">
    <property type="match status" value="1"/>
</dbReference>
<comment type="caution">
    <text evidence="8">The sequence shown here is derived from an EMBL/GenBank/DDBJ whole genome shotgun (WGS) entry which is preliminary data.</text>
</comment>
<evidence type="ECO:0000313" key="9">
    <source>
        <dbReference type="Proteomes" id="UP000321926"/>
    </source>
</evidence>
<dbReference type="GO" id="GO:0030313">
    <property type="term" value="C:cell envelope"/>
    <property type="evidence" value="ECO:0007669"/>
    <property type="project" value="UniProtKB-SubCell"/>
</dbReference>
<feature type="chain" id="PRO_5023018013" evidence="3">
    <location>
        <begin position="28"/>
        <end position="378"/>
    </location>
</feature>
<dbReference type="Pfam" id="PF25944">
    <property type="entry name" value="Beta-barrel_RND"/>
    <property type="match status" value="1"/>
</dbReference>
<dbReference type="InterPro" id="IPR006143">
    <property type="entry name" value="RND_pump_MFP"/>
</dbReference>
<evidence type="ECO:0000259" key="5">
    <source>
        <dbReference type="Pfam" id="PF25917"/>
    </source>
</evidence>
<sequence>MKRPISWLLTATLCPGLLISCGGNQNAQQPAPAAVPVNTTQVSEQNVTGIDAYPGTVVPLNEVELRPQVSGYITNIYVQDGQQVTKGQRLYEIDQSKYQASLQQAQANLQSAKANLQRVQQDVKRYERLSEQEAIARQQVDYARADLATAQAQVAAAEAQVRSASTDLGYAVITAPFAGTIGISQVRIGTQVSPGQPLLNTISSVDPIAVDFVINEREIGRFNQLQRGNQPDSLFTLRLNNSTAYSKPGKIIAIDRAIGRQTGTTTVRVQFPNEERLLMPGMTVDMQVLNQDLGNQLVIPYKAVTEQLGEYYVYLVQADSVVQQNVELGTRFGADIVVREGLQAGSTIVVDGIQKLRQGAKVQVGAPQASQAQPAASR</sequence>
<feature type="coiled-coil region" evidence="2">
    <location>
        <begin position="95"/>
        <end position="167"/>
    </location>
</feature>
<dbReference type="EMBL" id="VRTY01000126">
    <property type="protein sequence ID" value="TXK26568.1"/>
    <property type="molecule type" value="Genomic_DNA"/>
</dbReference>
<dbReference type="OrthoDB" id="9801814at2"/>
<dbReference type="InterPro" id="IPR058624">
    <property type="entry name" value="MdtA-like_HH"/>
</dbReference>
<dbReference type="GO" id="GO:0022857">
    <property type="term" value="F:transmembrane transporter activity"/>
    <property type="evidence" value="ECO:0007669"/>
    <property type="project" value="InterPro"/>
</dbReference>
<dbReference type="InterPro" id="IPR058637">
    <property type="entry name" value="YknX-like_C"/>
</dbReference>
<feature type="signal peptide" evidence="3">
    <location>
        <begin position="1"/>
        <end position="27"/>
    </location>
</feature>
<dbReference type="SUPFAM" id="SSF111369">
    <property type="entry name" value="HlyD-like secretion proteins"/>
    <property type="match status" value="1"/>
</dbReference>
<dbReference type="Pfam" id="PF25917">
    <property type="entry name" value="BSH_RND"/>
    <property type="match status" value="1"/>
</dbReference>
<evidence type="ECO:0000259" key="7">
    <source>
        <dbReference type="Pfam" id="PF25989"/>
    </source>
</evidence>
<dbReference type="PROSITE" id="PS51257">
    <property type="entry name" value="PROKAR_LIPOPROTEIN"/>
    <property type="match status" value="1"/>
</dbReference>
<dbReference type="Pfam" id="PF25989">
    <property type="entry name" value="YknX_C"/>
    <property type="match status" value="1"/>
</dbReference>